<dbReference type="SMART" id="SM00052">
    <property type="entry name" value="EAL"/>
    <property type="match status" value="1"/>
</dbReference>
<dbReference type="CDD" id="cd00130">
    <property type="entry name" value="PAS"/>
    <property type="match status" value="1"/>
</dbReference>
<dbReference type="OrthoDB" id="9814202at2"/>
<dbReference type="PROSITE" id="PS50112">
    <property type="entry name" value="PAS"/>
    <property type="match status" value="1"/>
</dbReference>
<dbReference type="PANTHER" id="PTHR44757:SF2">
    <property type="entry name" value="BIOFILM ARCHITECTURE MAINTENANCE PROTEIN MBAA"/>
    <property type="match status" value="1"/>
</dbReference>
<evidence type="ECO:0000259" key="2">
    <source>
        <dbReference type="PROSITE" id="PS50110"/>
    </source>
</evidence>
<dbReference type="InterPro" id="IPR001789">
    <property type="entry name" value="Sig_transdc_resp-reg_receiver"/>
</dbReference>
<keyword evidence="1" id="KW-0597">Phosphoprotein</keyword>
<dbReference type="SMART" id="SM00267">
    <property type="entry name" value="GGDEF"/>
    <property type="match status" value="1"/>
</dbReference>
<dbReference type="SUPFAM" id="SSF141868">
    <property type="entry name" value="EAL domain-like"/>
    <property type="match status" value="1"/>
</dbReference>
<feature type="domain" description="GGDEF" evidence="6">
    <location>
        <begin position="313"/>
        <end position="446"/>
    </location>
</feature>
<dbReference type="SUPFAM" id="SSF55073">
    <property type="entry name" value="Nucleotide cyclase"/>
    <property type="match status" value="1"/>
</dbReference>
<feature type="domain" description="PAS" evidence="3">
    <location>
        <begin position="155"/>
        <end position="203"/>
    </location>
</feature>
<dbReference type="Gene3D" id="3.20.20.450">
    <property type="entry name" value="EAL domain"/>
    <property type="match status" value="1"/>
</dbReference>
<dbReference type="NCBIfam" id="TIGR00229">
    <property type="entry name" value="sensory_box"/>
    <property type="match status" value="1"/>
</dbReference>
<dbReference type="PROSITE" id="PS50110">
    <property type="entry name" value="RESPONSE_REGULATORY"/>
    <property type="match status" value="1"/>
</dbReference>
<evidence type="ECO:0000313" key="7">
    <source>
        <dbReference type="EMBL" id="SNZ20531.1"/>
    </source>
</evidence>
<dbReference type="Pfam" id="PF00990">
    <property type="entry name" value="GGDEF"/>
    <property type="match status" value="1"/>
</dbReference>
<evidence type="ECO:0000259" key="5">
    <source>
        <dbReference type="PROSITE" id="PS50883"/>
    </source>
</evidence>
<sequence>MPVILIVDDQNTNRQIYAKLAQGLAEDVKVTPLADPILALDWLKDNTPDLVITDFKMPRMDGDEFIERIRSQEHLSEIPVIAITIFEEKELRLRALDAGATDFLLSPVDHREFSARARNLLRLHRQNQILADRARHLEQSLTQSERDLESSTRHAQAQLARVIDTIPVMVSATDLNGNFLFMNVCKAKYLGLDIETVIGQDSIKILGEPRGKRARKIDQLVIASKKPVRAYEEEILGVDGRKRVFQTTKSPLFEDNGEVIGVVTNAQDISDRKAAEDHLRHLAHHDSLTGLANRILLRDRVEREIGRCRRGDGRFAIHLVDLDGFKQVNDVNGHAVGDELLIRVGEQLSDVIGADDLAARLGGDEFAILQANVRSDAEIARMAEAIKDALPQAITSMKAASEVTGSVGIATHPDDGGDFEQLMRNADLAMYRSKAANGNNICFFASDIEEREKDDFQTDELLRNALSNHLFELYYQPQVDLQSGRIIGAEALLRIRTEQGKIITPGEFLPRAERNGMIMPINEWVLRSACQQGAAWRKEGLPDISIGVNLSPVQFQRQSVPLLVGRLLGESGFPAHLLDLELTESIVLHDTEAVAIQLAQLRQLGVKISIDDFGTGCSSLSYVKHFPVDRLKVDQSFVRDMHENPSDAAIVRATISLGHSLGMEVIAEGVEYEQVSEMLSLEQCDSAQGYLFGKPQPASVMANLLRQQMQEDVPMSKEGAA</sequence>
<evidence type="ECO:0000259" key="6">
    <source>
        <dbReference type="PROSITE" id="PS50887"/>
    </source>
</evidence>
<dbReference type="PROSITE" id="PS50113">
    <property type="entry name" value="PAC"/>
    <property type="match status" value="1"/>
</dbReference>
<dbReference type="EMBL" id="OBEL01000005">
    <property type="protein sequence ID" value="SNZ20531.1"/>
    <property type="molecule type" value="Genomic_DNA"/>
</dbReference>
<dbReference type="SUPFAM" id="SSF52172">
    <property type="entry name" value="CheY-like"/>
    <property type="match status" value="1"/>
</dbReference>
<dbReference type="CDD" id="cd01949">
    <property type="entry name" value="GGDEF"/>
    <property type="match status" value="1"/>
</dbReference>
<dbReference type="RefSeq" id="WP_097154906.1">
    <property type="nucleotide sequence ID" value="NZ_OBEL01000005.1"/>
</dbReference>
<dbReference type="PROSITE" id="PS50887">
    <property type="entry name" value="GGDEF"/>
    <property type="match status" value="1"/>
</dbReference>
<evidence type="ECO:0000313" key="8">
    <source>
        <dbReference type="Proteomes" id="UP000219439"/>
    </source>
</evidence>
<evidence type="ECO:0000256" key="1">
    <source>
        <dbReference type="PROSITE-ProRule" id="PRU00169"/>
    </source>
</evidence>
<gene>
    <name evidence="7" type="ORF">SAMN06265368_3635</name>
</gene>
<dbReference type="Pfam" id="PF00072">
    <property type="entry name" value="Response_reg"/>
    <property type="match status" value="1"/>
</dbReference>
<dbReference type="InterPro" id="IPR001633">
    <property type="entry name" value="EAL_dom"/>
</dbReference>
<dbReference type="Pfam" id="PF00563">
    <property type="entry name" value="EAL"/>
    <property type="match status" value="1"/>
</dbReference>
<reference evidence="7 8" key="1">
    <citation type="submission" date="2017-09" db="EMBL/GenBank/DDBJ databases">
        <authorList>
            <person name="Ehlers B."/>
            <person name="Leendertz F.H."/>
        </authorList>
    </citation>
    <scope>NUCLEOTIDE SEQUENCE [LARGE SCALE GENOMIC DNA]</scope>
    <source>
        <strain evidence="7 8">DSM 18289</strain>
    </source>
</reference>
<organism evidence="7 8">
    <name type="scientific">Cohaesibacter gelatinilyticus</name>
    <dbReference type="NCBI Taxonomy" id="372072"/>
    <lineage>
        <taxon>Bacteria</taxon>
        <taxon>Pseudomonadati</taxon>
        <taxon>Pseudomonadota</taxon>
        <taxon>Alphaproteobacteria</taxon>
        <taxon>Hyphomicrobiales</taxon>
        <taxon>Cohaesibacteraceae</taxon>
    </lineage>
</organism>
<dbReference type="InterPro" id="IPR043128">
    <property type="entry name" value="Rev_trsase/Diguanyl_cyclase"/>
</dbReference>
<dbReference type="InterPro" id="IPR011006">
    <property type="entry name" value="CheY-like_superfamily"/>
</dbReference>
<dbReference type="Gene3D" id="3.40.50.2300">
    <property type="match status" value="1"/>
</dbReference>
<feature type="domain" description="Response regulatory" evidence="2">
    <location>
        <begin position="3"/>
        <end position="121"/>
    </location>
</feature>
<protein>
    <submittedName>
        <fullName evidence="7">PAS domain S-box-containing protein/diguanylate cyclase (GGDEF) domain-containing protein</fullName>
    </submittedName>
</protein>
<keyword evidence="8" id="KW-1185">Reference proteome</keyword>
<dbReference type="AlphaFoldDB" id="A0A285PKY4"/>
<feature type="modified residue" description="4-aspartylphosphate" evidence="1">
    <location>
        <position position="54"/>
    </location>
</feature>
<dbReference type="SMART" id="SM00448">
    <property type="entry name" value="REC"/>
    <property type="match status" value="1"/>
</dbReference>
<name>A0A285PKY4_9HYPH</name>
<dbReference type="InterPro" id="IPR035965">
    <property type="entry name" value="PAS-like_dom_sf"/>
</dbReference>
<evidence type="ECO:0000259" key="4">
    <source>
        <dbReference type="PROSITE" id="PS50113"/>
    </source>
</evidence>
<dbReference type="InterPro" id="IPR000160">
    <property type="entry name" value="GGDEF_dom"/>
</dbReference>
<dbReference type="InterPro" id="IPR000014">
    <property type="entry name" value="PAS"/>
</dbReference>
<feature type="domain" description="EAL" evidence="5">
    <location>
        <begin position="455"/>
        <end position="709"/>
    </location>
</feature>
<proteinExistence type="predicted"/>
<dbReference type="InterPro" id="IPR013656">
    <property type="entry name" value="PAS_4"/>
</dbReference>
<dbReference type="InterPro" id="IPR029787">
    <property type="entry name" value="Nucleotide_cyclase"/>
</dbReference>
<dbReference type="InterPro" id="IPR052155">
    <property type="entry name" value="Biofilm_reg_signaling"/>
</dbReference>
<dbReference type="NCBIfam" id="TIGR00254">
    <property type="entry name" value="GGDEF"/>
    <property type="match status" value="1"/>
</dbReference>
<dbReference type="GO" id="GO:0000160">
    <property type="term" value="P:phosphorelay signal transduction system"/>
    <property type="evidence" value="ECO:0007669"/>
    <property type="project" value="InterPro"/>
</dbReference>
<dbReference type="Gene3D" id="3.30.450.20">
    <property type="entry name" value="PAS domain"/>
    <property type="match status" value="1"/>
</dbReference>
<feature type="domain" description="PAC" evidence="4">
    <location>
        <begin position="229"/>
        <end position="281"/>
    </location>
</feature>
<dbReference type="Pfam" id="PF08448">
    <property type="entry name" value="PAS_4"/>
    <property type="match status" value="1"/>
</dbReference>
<dbReference type="PROSITE" id="PS50883">
    <property type="entry name" value="EAL"/>
    <property type="match status" value="1"/>
</dbReference>
<accession>A0A285PKY4</accession>
<dbReference type="InterPro" id="IPR000700">
    <property type="entry name" value="PAS-assoc_C"/>
</dbReference>
<evidence type="ECO:0000259" key="3">
    <source>
        <dbReference type="PROSITE" id="PS50112"/>
    </source>
</evidence>
<dbReference type="Proteomes" id="UP000219439">
    <property type="component" value="Unassembled WGS sequence"/>
</dbReference>
<dbReference type="PANTHER" id="PTHR44757">
    <property type="entry name" value="DIGUANYLATE CYCLASE DGCP"/>
    <property type="match status" value="1"/>
</dbReference>
<dbReference type="InterPro" id="IPR035919">
    <property type="entry name" value="EAL_sf"/>
</dbReference>
<dbReference type="Gene3D" id="3.30.70.270">
    <property type="match status" value="1"/>
</dbReference>
<dbReference type="CDD" id="cd01948">
    <property type="entry name" value="EAL"/>
    <property type="match status" value="1"/>
</dbReference>
<dbReference type="SUPFAM" id="SSF55785">
    <property type="entry name" value="PYP-like sensor domain (PAS domain)"/>
    <property type="match status" value="1"/>
</dbReference>